<comment type="caution">
    <text evidence="1">The sequence shown here is derived from an EMBL/GenBank/DDBJ whole genome shotgun (WGS) entry which is preliminary data.</text>
</comment>
<organism evidence="1 2">
    <name type="scientific">Streptococcus oralis</name>
    <dbReference type="NCBI Taxonomy" id="1303"/>
    <lineage>
        <taxon>Bacteria</taxon>
        <taxon>Bacillati</taxon>
        <taxon>Bacillota</taxon>
        <taxon>Bacilli</taxon>
        <taxon>Lactobacillales</taxon>
        <taxon>Streptococcaceae</taxon>
        <taxon>Streptococcus</taxon>
    </lineage>
</organism>
<evidence type="ECO:0000313" key="1">
    <source>
        <dbReference type="EMBL" id="RSI66828.1"/>
    </source>
</evidence>
<dbReference type="Proteomes" id="UP000267593">
    <property type="component" value="Unassembled WGS sequence"/>
</dbReference>
<dbReference type="AlphaFoldDB" id="A0A3R9I1D4"/>
<dbReference type="RefSeq" id="WP_260469762.1">
    <property type="nucleotide sequence ID" value="NZ_RJNJ01000008.1"/>
</dbReference>
<gene>
    <name evidence="1" type="ORF">D8863_07335</name>
</gene>
<name>A0A3R9I1D4_STROR</name>
<proteinExistence type="predicted"/>
<sequence>MVVTETTVLGAGGTQEITMNPDEMHTIMSYITNIEISFQNNLAPKLKSLSETKYYEGGEASKAMDHYADMLNKVNEVGDLYRRANSEILSMMGQMIEQDTKLRDDFINGLVADPALVQNLETLGMIPRGDQ</sequence>
<dbReference type="EMBL" id="RJNJ01000008">
    <property type="protein sequence ID" value="RSI66828.1"/>
    <property type="molecule type" value="Genomic_DNA"/>
</dbReference>
<evidence type="ECO:0000313" key="2">
    <source>
        <dbReference type="Proteomes" id="UP000267593"/>
    </source>
</evidence>
<reference evidence="1 2" key="1">
    <citation type="submission" date="2018-11" db="EMBL/GenBank/DDBJ databases">
        <title>Species Designations Belie Phenotypic and Genotypic Heterogeneity in Oral Streptococci.</title>
        <authorList>
            <person name="Velsko I."/>
        </authorList>
    </citation>
    <scope>NUCLEOTIDE SEQUENCE [LARGE SCALE GENOMIC DNA]</scope>
    <source>
        <strain evidence="1 2">BCC63</strain>
    </source>
</reference>
<protein>
    <submittedName>
        <fullName evidence="1">Uncharacterized protein</fullName>
    </submittedName>
</protein>
<accession>A0A3R9I1D4</accession>